<accession>A0A0F9SNI6</accession>
<proteinExistence type="predicted"/>
<feature type="region of interest" description="Disordered" evidence="1">
    <location>
        <begin position="62"/>
        <end position="104"/>
    </location>
</feature>
<reference evidence="2" key="1">
    <citation type="journal article" date="2015" name="Nature">
        <title>Complex archaea that bridge the gap between prokaryotes and eukaryotes.</title>
        <authorList>
            <person name="Spang A."/>
            <person name="Saw J.H."/>
            <person name="Jorgensen S.L."/>
            <person name="Zaremba-Niedzwiedzka K."/>
            <person name="Martijn J."/>
            <person name="Lind A.E."/>
            <person name="van Eijk R."/>
            <person name="Schleper C."/>
            <person name="Guy L."/>
            <person name="Ettema T.J."/>
        </authorList>
    </citation>
    <scope>NUCLEOTIDE SEQUENCE</scope>
</reference>
<protein>
    <submittedName>
        <fullName evidence="2">Uncharacterized protein</fullName>
    </submittedName>
</protein>
<evidence type="ECO:0000313" key="2">
    <source>
        <dbReference type="EMBL" id="KKN70595.1"/>
    </source>
</evidence>
<organism evidence="2">
    <name type="scientific">marine sediment metagenome</name>
    <dbReference type="NCBI Taxonomy" id="412755"/>
    <lineage>
        <taxon>unclassified sequences</taxon>
        <taxon>metagenomes</taxon>
        <taxon>ecological metagenomes</taxon>
    </lineage>
</organism>
<dbReference type="AlphaFoldDB" id="A0A0F9SNI6"/>
<dbReference type="EMBL" id="LAZR01000401">
    <property type="protein sequence ID" value="KKN70595.1"/>
    <property type="molecule type" value="Genomic_DNA"/>
</dbReference>
<feature type="compositionally biased region" description="Polar residues" evidence="1">
    <location>
        <begin position="95"/>
        <end position="104"/>
    </location>
</feature>
<comment type="caution">
    <text evidence="2">The sequence shown here is derived from an EMBL/GenBank/DDBJ whole genome shotgun (WGS) entry which is preliminary data.</text>
</comment>
<name>A0A0F9SNI6_9ZZZZ</name>
<gene>
    <name evidence="2" type="ORF">LCGC14_0430260</name>
</gene>
<sequence>MKQDSPTKVTRRDIYVLAKLSIPENEVSGWKKYFESKMNPNALWHLTNAIIADVAFHSHAQWGNPSSWDGDEEDNFGQTVIYTGHYPHGKEEQSNEYPSNSHQS</sequence>
<evidence type="ECO:0000256" key="1">
    <source>
        <dbReference type="SAM" id="MobiDB-lite"/>
    </source>
</evidence>